<dbReference type="Gene3D" id="1.50.40.10">
    <property type="entry name" value="Mitochondrial carrier domain"/>
    <property type="match status" value="1"/>
</dbReference>
<gene>
    <name evidence="11" type="ORF">V6N12_029338</name>
</gene>
<dbReference type="InterPro" id="IPR023395">
    <property type="entry name" value="MCP_dom_sf"/>
</dbReference>
<keyword evidence="6 10" id="KW-1133">Transmembrane helix</keyword>
<evidence type="ECO:0000256" key="7">
    <source>
        <dbReference type="ARBA" id="ARBA00023136"/>
    </source>
</evidence>
<proteinExistence type="inferred from homology"/>
<evidence type="ECO:0000256" key="8">
    <source>
        <dbReference type="PROSITE-ProRule" id="PRU00282"/>
    </source>
</evidence>
<dbReference type="InterPro" id="IPR018108">
    <property type="entry name" value="MCP_transmembrane"/>
</dbReference>
<evidence type="ECO:0000256" key="3">
    <source>
        <dbReference type="ARBA" id="ARBA00022448"/>
    </source>
</evidence>
<comment type="subunit">
    <text evidence="10">Monomer.</text>
</comment>
<name>A0ABR2CWA3_9ROSI</name>
<comment type="function">
    <text evidence="10">Catalyzes the exchange of ADP and ATP across the membrane.</text>
</comment>
<evidence type="ECO:0000313" key="11">
    <source>
        <dbReference type="EMBL" id="KAK8524472.1"/>
    </source>
</evidence>
<dbReference type="SUPFAM" id="SSF103506">
    <property type="entry name" value="Mitochondrial carrier"/>
    <property type="match status" value="1"/>
</dbReference>
<evidence type="ECO:0000256" key="9">
    <source>
        <dbReference type="RuleBase" id="RU000488"/>
    </source>
</evidence>
<evidence type="ECO:0000256" key="4">
    <source>
        <dbReference type="ARBA" id="ARBA00022692"/>
    </source>
</evidence>
<dbReference type="EMBL" id="JBBPBM010000041">
    <property type="protein sequence ID" value="KAK8524472.1"/>
    <property type="molecule type" value="Genomic_DNA"/>
</dbReference>
<keyword evidence="4 8" id="KW-0812">Transmembrane</keyword>
<comment type="caution">
    <text evidence="10">Lacks conserved residue(s) required for the propagation of feature annotation.</text>
</comment>
<comment type="subcellular location">
    <subcellularLocation>
        <location evidence="1 10">Membrane</location>
        <topology evidence="1 10">Multi-pass membrane protein</topology>
    </subcellularLocation>
</comment>
<keyword evidence="5" id="KW-0677">Repeat</keyword>
<accession>A0ABR2CWA3</accession>
<dbReference type="Proteomes" id="UP001472677">
    <property type="component" value="Unassembled WGS sequence"/>
</dbReference>
<feature type="repeat" description="Solcar" evidence="8">
    <location>
        <begin position="1"/>
        <end position="68"/>
    </location>
</feature>
<dbReference type="Pfam" id="PF00153">
    <property type="entry name" value="Mito_carr"/>
    <property type="match status" value="1"/>
</dbReference>
<dbReference type="PANTHER" id="PTHR45635:SF23">
    <property type="entry name" value="ADP_ATP TRANSLOCASE"/>
    <property type="match status" value="1"/>
</dbReference>
<keyword evidence="7 8" id="KW-0472">Membrane</keyword>
<evidence type="ECO:0000256" key="5">
    <source>
        <dbReference type="ARBA" id="ARBA00022737"/>
    </source>
</evidence>
<dbReference type="PANTHER" id="PTHR45635">
    <property type="entry name" value="ADP,ATP CARRIER PROTEIN 1-RELATED-RELATED"/>
    <property type="match status" value="1"/>
</dbReference>
<dbReference type="InterPro" id="IPR002113">
    <property type="entry name" value="ADT_euk_type"/>
</dbReference>
<evidence type="ECO:0000313" key="12">
    <source>
        <dbReference type="Proteomes" id="UP001472677"/>
    </source>
</evidence>
<sequence length="127" mass="14421">MKLLMQNQNAVIKSDRLLKPYNGIFNCFSTTIRKEGFFSLWRGNIALTIGHFSTKVIYFNSIHYAASHLDAWSLMRLLVFANATVVATPFLVYPFTYAGTRLATDVKTVGNMNNRQFNGYLISSEKP</sequence>
<evidence type="ECO:0000256" key="6">
    <source>
        <dbReference type="ARBA" id="ARBA00022989"/>
    </source>
</evidence>
<evidence type="ECO:0000256" key="10">
    <source>
        <dbReference type="RuleBase" id="RU368008"/>
    </source>
</evidence>
<organism evidence="11 12">
    <name type="scientific">Hibiscus sabdariffa</name>
    <name type="common">roselle</name>
    <dbReference type="NCBI Taxonomy" id="183260"/>
    <lineage>
        <taxon>Eukaryota</taxon>
        <taxon>Viridiplantae</taxon>
        <taxon>Streptophyta</taxon>
        <taxon>Embryophyta</taxon>
        <taxon>Tracheophyta</taxon>
        <taxon>Spermatophyta</taxon>
        <taxon>Magnoliopsida</taxon>
        <taxon>eudicotyledons</taxon>
        <taxon>Gunneridae</taxon>
        <taxon>Pentapetalae</taxon>
        <taxon>rosids</taxon>
        <taxon>malvids</taxon>
        <taxon>Malvales</taxon>
        <taxon>Malvaceae</taxon>
        <taxon>Malvoideae</taxon>
        <taxon>Hibiscus</taxon>
    </lineage>
</organism>
<reference evidence="11 12" key="1">
    <citation type="journal article" date="2024" name="G3 (Bethesda)">
        <title>Genome assembly of Hibiscus sabdariffa L. provides insights into metabolisms of medicinal natural products.</title>
        <authorList>
            <person name="Kim T."/>
        </authorList>
    </citation>
    <scope>NUCLEOTIDE SEQUENCE [LARGE SCALE GENOMIC DNA]</scope>
    <source>
        <strain evidence="11">TK-2024</strain>
        <tissue evidence="11">Old leaves</tissue>
    </source>
</reference>
<keyword evidence="3 9" id="KW-0813">Transport</keyword>
<evidence type="ECO:0000256" key="1">
    <source>
        <dbReference type="ARBA" id="ARBA00004141"/>
    </source>
</evidence>
<dbReference type="PROSITE" id="PS50920">
    <property type="entry name" value="SOLCAR"/>
    <property type="match status" value="1"/>
</dbReference>
<comment type="similarity">
    <text evidence="2 9">Belongs to the mitochondrial carrier (TC 2.A.29) family.</text>
</comment>
<evidence type="ECO:0000256" key="2">
    <source>
        <dbReference type="ARBA" id="ARBA00006375"/>
    </source>
</evidence>
<protein>
    <recommendedName>
        <fullName evidence="10">ADP/ATP translocase</fullName>
    </recommendedName>
    <alternativeName>
        <fullName evidence="10">ADP,ATP carrier protein</fullName>
    </alternativeName>
</protein>
<keyword evidence="12" id="KW-1185">Reference proteome</keyword>
<comment type="caution">
    <text evidence="11">The sequence shown here is derived from an EMBL/GenBank/DDBJ whole genome shotgun (WGS) entry which is preliminary data.</text>
</comment>
<feature type="transmembrane region" description="Helical" evidence="10">
    <location>
        <begin position="77"/>
        <end position="96"/>
    </location>
</feature>